<dbReference type="PANTHER" id="PTHR31111">
    <property type="entry name" value="BNAA05G37150D PROTEIN-RELATED"/>
    <property type="match status" value="1"/>
</dbReference>
<dbReference type="STRING" id="77586.A0A0D9WME1"/>
<dbReference type="SMART" id="SM00256">
    <property type="entry name" value="FBOX"/>
    <property type="match status" value="1"/>
</dbReference>
<dbReference type="InterPro" id="IPR001810">
    <property type="entry name" value="F-box_dom"/>
</dbReference>
<dbReference type="InterPro" id="IPR017451">
    <property type="entry name" value="F-box-assoc_interact_dom"/>
</dbReference>
<reference evidence="2 3" key="1">
    <citation type="submission" date="2012-08" db="EMBL/GenBank/DDBJ databases">
        <title>Oryza genome evolution.</title>
        <authorList>
            <person name="Wing R.A."/>
        </authorList>
    </citation>
    <scope>NUCLEOTIDE SEQUENCE</scope>
</reference>
<dbReference type="Gramene" id="LPERR06G04260.1">
    <property type="protein sequence ID" value="LPERR06G04260.1"/>
    <property type="gene ID" value="LPERR06G04260"/>
</dbReference>
<evidence type="ECO:0000259" key="1">
    <source>
        <dbReference type="PROSITE" id="PS50181"/>
    </source>
</evidence>
<dbReference type="NCBIfam" id="TIGR01640">
    <property type="entry name" value="F_box_assoc_1"/>
    <property type="match status" value="1"/>
</dbReference>
<dbReference type="Gene3D" id="1.20.1280.50">
    <property type="match status" value="1"/>
</dbReference>
<reference evidence="3" key="2">
    <citation type="submission" date="2013-12" db="EMBL/GenBank/DDBJ databases">
        <authorList>
            <person name="Yu Y."/>
            <person name="Lee S."/>
            <person name="de Baynast K."/>
            <person name="Wissotski M."/>
            <person name="Liu L."/>
            <person name="Talag J."/>
            <person name="Goicoechea J."/>
            <person name="Angelova A."/>
            <person name="Jetty R."/>
            <person name="Kudrna D."/>
            <person name="Golser W."/>
            <person name="Rivera L."/>
            <person name="Zhang J."/>
            <person name="Wing R."/>
        </authorList>
    </citation>
    <scope>NUCLEOTIDE SEQUENCE</scope>
</reference>
<proteinExistence type="predicted"/>
<dbReference type="InterPro" id="IPR013187">
    <property type="entry name" value="F-box-assoc_dom_typ3"/>
</dbReference>
<dbReference type="CDD" id="cd22157">
    <property type="entry name" value="F-box_AtFBW1-like"/>
    <property type="match status" value="1"/>
</dbReference>
<dbReference type="PROSITE" id="PS50181">
    <property type="entry name" value="FBOX"/>
    <property type="match status" value="1"/>
</dbReference>
<reference evidence="2" key="3">
    <citation type="submission" date="2015-04" db="UniProtKB">
        <authorList>
            <consortium name="EnsemblPlants"/>
        </authorList>
    </citation>
    <scope>IDENTIFICATION</scope>
</reference>
<dbReference type="HOGENOM" id="CLU_034248_6_0_1"/>
<dbReference type="InterPro" id="IPR036047">
    <property type="entry name" value="F-box-like_dom_sf"/>
</dbReference>
<sequence length="546" mass="61952">MEDVEAEYGTLMELGGKLCYSHIQAGHIVRLWTASTDDDGSSRWSWHCTVVLSRPAARCVVPFADDSHGSIFFNVDRALICRYDPRSRVVERVVDMKQQMNYYSCSSDNLYSYSYHRSNWIYHTIHIDMKNQPRSGGGVAKRRRCIGGIIPEEIVEQILLRLPVKSIVRFRSVCKSWQSMIADPRLARLHLQFHHSTTSSMLVLPCYNSSNPEMGRMESVSFFRYPGHGAVAKLLAQRSWPSGVTTDWGMPLHCNGLVLVFSSSQIFVSNPATRELVLLPRGTPVDDEDVEHSVGFGADPSTGQAKVVRCFTRYCDWTWTIYSVGCEVLSIGEGGDTAWRTVADSPYLLMTTSAPCVNGAIYWIAVQPPPHTGFCDVSDAAILRFDLRNEEFADFPCPPCLKTIHNDFEPSTIYDGILTELGGKLCFSHALDDNLQRVELWTASSADDGTTPRWSRHCTVVLLEPARNFVIPFAVDSQGSIFFNVDFDVICRYDPERRVVEHVVDMNQQMNYYFRSSDKCFYMYRGSEWRHYSIQYKESLVSIKAN</sequence>
<organism evidence="2 3">
    <name type="scientific">Leersia perrieri</name>
    <dbReference type="NCBI Taxonomy" id="77586"/>
    <lineage>
        <taxon>Eukaryota</taxon>
        <taxon>Viridiplantae</taxon>
        <taxon>Streptophyta</taxon>
        <taxon>Embryophyta</taxon>
        <taxon>Tracheophyta</taxon>
        <taxon>Spermatophyta</taxon>
        <taxon>Magnoliopsida</taxon>
        <taxon>Liliopsida</taxon>
        <taxon>Poales</taxon>
        <taxon>Poaceae</taxon>
        <taxon>BOP clade</taxon>
        <taxon>Oryzoideae</taxon>
        <taxon>Oryzeae</taxon>
        <taxon>Oryzinae</taxon>
        <taxon>Leersia</taxon>
    </lineage>
</organism>
<dbReference type="Proteomes" id="UP000032180">
    <property type="component" value="Chromosome 6"/>
</dbReference>
<dbReference type="SUPFAM" id="SSF81383">
    <property type="entry name" value="F-box domain"/>
    <property type="match status" value="1"/>
</dbReference>
<dbReference type="PANTHER" id="PTHR31111:SF136">
    <property type="entry name" value="F-BOX ASSOCIATED DOMAIN-CONTAINING PROTEIN"/>
    <property type="match status" value="1"/>
</dbReference>
<dbReference type="Pfam" id="PF08268">
    <property type="entry name" value="FBA_3"/>
    <property type="match status" value="1"/>
</dbReference>
<keyword evidence="3" id="KW-1185">Reference proteome</keyword>
<dbReference type="AlphaFoldDB" id="A0A0D9WME1"/>
<protein>
    <recommendedName>
        <fullName evidence="1">F-box domain-containing protein</fullName>
    </recommendedName>
</protein>
<feature type="domain" description="F-box" evidence="1">
    <location>
        <begin position="150"/>
        <end position="190"/>
    </location>
</feature>
<dbReference type="eggNOG" id="ENOG502QW61">
    <property type="taxonomic scope" value="Eukaryota"/>
</dbReference>
<dbReference type="EnsemblPlants" id="LPERR06G04260.1">
    <property type="protein sequence ID" value="LPERR06G04260.1"/>
    <property type="gene ID" value="LPERR06G04260"/>
</dbReference>
<evidence type="ECO:0000313" key="2">
    <source>
        <dbReference type="EnsemblPlants" id="LPERR06G04260.1"/>
    </source>
</evidence>
<dbReference type="Pfam" id="PF00646">
    <property type="entry name" value="F-box"/>
    <property type="match status" value="1"/>
</dbReference>
<evidence type="ECO:0000313" key="3">
    <source>
        <dbReference type="Proteomes" id="UP000032180"/>
    </source>
</evidence>
<name>A0A0D9WME1_9ORYZ</name>
<accession>A0A0D9WME1</accession>